<feature type="domain" description="OmpR/PhoB-type" evidence="11">
    <location>
        <begin position="141"/>
        <end position="240"/>
    </location>
</feature>
<keyword evidence="3 8" id="KW-0597">Phosphoprotein</keyword>
<keyword evidence="5" id="KW-0805">Transcription regulation</keyword>
<dbReference type="PROSITE" id="PS51755">
    <property type="entry name" value="OMPR_PHOB"/>
    <property type="match status" value="1"/>
</dbReference>
<protein>
    <submittedName>
        <fullName evidence="12">Chemotaxis protein CheY</fullName>
    </submittedName>
</protein>
<dbReference type="Pfam" id="PF00072">
    <property type="entry name" value="Response_reg"/>
    <property type="match status" value="1"/>
</dbReference>
<dbReference type="HOGENOM" id="CLU_000445_30_4_6"/>
<dbReference type="PANTHER" id="PTHR48111">
    <property type="entry name" value="REGULATOR OF RPOS"/>
    <property type="match status" value="1"/>
</dbReference>
<organism evidence="12 13">
    <name type="scientific">Pseudomonas rhizosphaerae</name>
    <dbReference type="NCBI Taxonomy" id="216142"/>
    <lineage>
        <taxon>Bacteria</taxon>
        <taxon>Pseudomonadati</taxon>
        <taxon>Pseudomonadota</taxon>
        <taxon>Gammaproteobacteria</taxon>
        <taxon>Pseudomonadales</taxon>
        <taxon>Pseudomonadaceae</taxon>
        <taxon>Pseudomonas</taxon>
    </lineage>
</organism>
<dbReference type="Gene3D" id="3.40.50.2300">
    <property type="match status" value="1"/>
</dbReference>
<evidence type="ECO:0000313" key="13">
    <source>
        <dbReference type="Proteomes" id="UP000029499"/>
    </source>
</evidence>
<keyword evidence="13" id="KW-1185">Reference proteome</keyword>
<dbReference type="GO" id="GO:0006355">
    <property type="term" value="P:regulation of DNA-templated transcription"/>
    <property type="evidence" value="ECO:0007669"/>
    <property type="project" value="InterPro"/>
</dbReference>
<dbReference type="CDD" id="cd00383">
    <property type="entry name" value="trans_reg_C"/>
    <property type="match status" value="1"/>
</dbReference>
<evidence type="ECO:0000256" key="7">
    <source>
        <dbReference type="ARBA" id="ARBA00023163"/>
    </source>
</evidence>
<keyword evidence="2" id="KW-0963">Cytoplasm</keyword>
<dbReference type="PANTHER" id="PTHR48111:SF4">
    <property type="entry name" value="DNA-BINDING DUAL TRANSCRIPTIONAL REGULATOR OMPR"/>
    <property type="match status" value="1"/>
</dbReference>
<accession>A0A089YTY7</accession>
<evidence type="ECO:0000256" key="1">
    <source>
        <dbReference type="ARBA" id="ARBA00004496"/>
    </source>
</evidence>
<sequence>MSSTAQAAEGEKILIVDDDPGLSSLLERFFTSKGYRARAVPNVEQMDRLLAREVFHLVVLDLMLPGEDGLSACRRMRAGNNQVPIIMLTAKGDELSRIKGLELGADDYLAKPFNPDELMARVKAVLRRQSAPVPGAPGSEDESVSFGDYELSLATRELKRGDEVHMLTTGEFAVLKALVMNARQPLTRDKLMNLARGREWDALERSIDVQISRLRRMIEPDPSKPRYIQTVWGVGYVFVPDGNAAR</sequence>
<dbReference type="STRING" id="216142.LT40_17460"/>
<evidence type="ECO:0000313" key="12">
    <source>
        <dbReference type="EMBL" id="AIS19084.1"/>
    </source>
</evidence>
<dbReference type="eggNOG" id="COG0745">
    <property type="taxonomic scope" value="Bacteria"/>
</dbReference>
<dbReference type="Proteomes" id="UP000029499">
    <property type="component" value="Chromosome"/>
</dbReference>
<keyword evidence="4" id="KW-0902">Two-component regulatory system</keyword>
<dbReference type="GO" id="GO:0000156">
    <property type="term" value="F:phosphorelay response regulator activity"/>
    <property type="evidence" value="ECO:0007669"/>
    <property type="project" value="TreeGrafter"/>
</dbReference>
<dbReference type="OrthoDB" id="9802426at2"/>
<evidence type="ECO:0000256" key="9">
    <source>
        <dbReference type="PROSITE-ProRule" id="PRU01091"/>
    </source>
</evidence>
<dbReference type="SUPFAM" id="SSF52172">
    <property type="entry name" value="CheY-like"/>
    <property type="match status" value="1"/>
</dbReference>
<keyword evidence="6 9" id="KW-0238">DNA-binding</keyword>
<proteinExistence type="predicted"/>
<gene>
    <name evidence="12" type="ORF">LT40_17460</name>
</gene>
<dbReference type="RefSeq" id="WP_043192310.1">
    <property type="nucleotide sequence ID" value="NZ_CP009533.1"/>
</dbReference>
<dbReference type="Gene3D" id="6.10.250.690">
    <property type="match status" value="1"/>
</dbReference>
<dbReference type="PROSITE" id="PS50110">
    <property type="entry name" value="RESPONSE_REGULATORY"/>
    <property type="match status" value="1"/>
</dbReference>
<evidence type="ECO:0000259" key="11">
    <source>
        <dbReference type="PROSITE" id="PS51755"/>
    </source>
</evidence>
<feature type="DNA-binding region" description="OmpR/PhoB-type" evidence="9">
    <location>
        <begin position="141"/>
        <end position="240"/>
    </location>
</feature>
<evidence type="ECO:0000256" key="5">
    <source>
        <dbReference type="ARBA" id="ARBA00023015"/>
    </source>
</evidence>
<dbReference type="NCBIfam" id="NF007005">
    <property type="entry name" value="PRK09468.1"/>
    <property type="match status" value="1"/>
</dbReference>
<dbReference type="InterPro" id="IPR001789">
    <property type="entry name" value="Sig_transdc_resp-reg_receiver"/>
</dbReference>
<dbReference type="InterPro" id="IPR036388">
    <property type="entry name" value="WH-like_DNA-bd_sf"/>
</dbReference>
<dbReference type="FunFam" id="1.10.10.10:FF:000099">
    <property type="entry name" value="Two-component system response regulator TorR"/>
    <property type="match status" value="1"/>
</dbReference>
<dbReference type="FunFam" id="3.40.50.2300:FF:000008">
    <property type="entry name" value="Two-component response regulator OmpR"/>
    <property type="match status" value="1"/>
</dbReference>
<dbReference type="GO" id="GO:0000976">
    <property type="term" value="F:transcription cis-regulatory region binding"/>
    <property type="evidence" value="ECO:0007669"/>
    <property type="project" value="TreeGrafter"/>
</dbReference>
<dbReference type="AlphaFoldDB" id="A0A089YTY7"/>
<evidence type="ECO:0000256" key="2">
    <source>
        <dbReference type="ARBA" id="ARBA00022490"/>
    </source>
</evidence>
<dbReference type="SMART" id="SM00448">
    <property type="entry name" value="REC"/>
    <property type="match status" value="1"/>
</dbReference>
<dbReference type="SUPFAM" id="SSF46894">
    <property type="entry name" value="C-terminal effector domain of the bipartite response regulators"/>
    <property type="match status" value="1"/>
</dbReference>
<comment type="subcellular location">
    <subcellularLocation>
        <location evidence="1">Cytoplasm</location>
    </subcellularLocation>
</comment>
<evidence type="ECO:0000259" key="10">
    <source>
        <dbReference type="PROSITE" id="PS50110"/>
    </source>
</evidence>
<reference evidence="12 13" key="1">
    <citation type="journal article" date="2015" name="J. Biotechnol.">
        <title>Complete genome sequence of Pseudomonas rhizosphaerae IH5T (=DSM 16299T), a phosphate-solubilizing rhizobacterium for bacterial biofertilizer.</title>
        <authorList>
            <person name="Kwak Y."/>
            <person name="Jung B.K."/>
            <person name="Shin J.H."/>
        </authorList>
    </citation>
    <scope>NUCLEOTIDE SEQUENCE [LARGE SCALE GENOMIC DNA]</scope>
    <source>
        <strain evidence="12">DSM 16299</strain>
    </source>
</reference>
<dbReference type="GO" id="GO:0005829">
    <property type="term" value="C:cytosol"/>
    <property type="evidence" value="ECO:0007669"/>
    <property type="project" value="TreeGrafter"/>
</dbReference>
<dbReference type="SMART" id="SM00862">
    <property type="entry name" value="Trans_reg_C"/>
    <property type="match status" value="1"/>
</dbReference>
<evidence type="ECO:0000256" key="3">
    <source>
        <dbReference type="ARBA" id="ARBA00022553"/>
    </source>
</evidence>
<name>A0A089YTY7_9PSED</name>
<evidence type="ECO:0000256" key="6">
    <source>
        <dbReference type="ARBA" id="ARBA00023125"/>
    </source>
</evidence>
<dbReference type="InterPro" id="IPR011006">
    <property type="entry name" value="CheY-like_superfamily"/>
</dbReference>
<evidence type="ECO:0000256" key="4">
    <source>
        <dbReference type="ARBA" id="ARBA00023012"/>
    </source>
</evidence>
<evidence type="ECO:0000256" key="8">
    <source>
        <dbReference type="PROSITE-ProRule" id="PRU00169"/>
    </source>
</evidence>
<dbReference type="InterPro" id="IPR039420">
    <property type="entry name" value="WalR-like"/>
</dbReference>
<dbReference type="Pfam" id="PF00486">
    <property type="entry name" value="Trans_reg_C"/>
    <property type="match status" value="1"/>
</dbReference>
<dbReference type="InterPro" id="IPR001867">
    <property type="entry name" value="OmpR/PhoB-type_DNA-bd"/>
</dbReference>
<dbReference type="Gene3D" id="1.10.10.10">
    <property type="entry name" value="Winged helix-like DNA-binding domain superfamily/Winged helix DNA-binding domain"/>
    <property type="match status" value="1"/>
</dbReference>
<keyword evidence="7" id="KW-0804">Transcription</keyword>
<feature type="domain" description="Response regulatory" evidence="10">
    <location>
        <begin position="12"/>
        <end position="126"/>
    </location>
</feature>
<dbReference type="InterPro" id="IPR016032">
    <property type="entry name" value="Sig_transdc_resp-reg_C-effctor"/>
</dbReference>
<dbReference type="GO" id="GO:0032993">
    <property type="term" value="C:protein-DNA complex"/>
    <property type="evidence" value="ECO:0007669"/>
    <property type="project" value="TreeGrafter"/>
</dbReference>
<dbReference type="KEGG" id="prh:LT40_17460"/>
<dbReference type="EMBL" id="CP009533">
    <property type="protein sequence ID" value="AIS19084.1"/>
    <property type="molecule type" value="Genomic_DNA"/>
</dbReference>
<feature type="modified residue" description="4-aspartylphosphate" evidence="8">
    <location>
        <position position="61"/>
    </location>
</feature>